<dbReference type="RefSeq" id="WP_059265104.1">
    <property type="nucleotide sequence ID" value="NZ_KQ948362.1"/>
</dbReference>
<reference evidence="2 3" key="1">
    <citation type="submission" date="2015-10" db="EMBL/GenBank/DDBJ databases">
        <title>Draft genome sequence of Streptomyces corchorusii DSM 40340, type strain for the species Streptomyces corchorusii.</title>
        <authorList>
            <person name="Ruckert C."/>
            <person name="Winkler A."/>
            <person name="Kalinowski J."/>
            <person name="Kampfer P."/>
            <person name="Glaeser S."/>
        </authorList>
    </citation>
    <scope>NUCLEOTIDE SEQUENCE [LARGE SCALE GENOMIC DNA]</scope>
    <source>
        <strain evidence="2 3">DSM 40340</strain>
    </source>
</reference>
<feature type="domain" description="Lantibiotic dehydratase N-terminal" evidence="1">
    <location>
        <begin position="141"/>
        <end position="789"/>
    </location>
</feature>
<dbReference type="Pfam" id="PF04738">
    <property type="entry name" value="Lant_dehydr_N"/>
    <property type="match status" value="1"/>
</dbReference>
<dbReference type="InterPro" id="IPR006827">
    <property type="entry name" value="Lant_deHydtase_N"/>
</dbReference>
<proteinExistence type="predicted"/>
<evidence type="ECO:0000259" key="1">
    <source>
        <dbReference type="Pfam" id="PF04738"/>
    </source>
</evidence>
<sequence>MTENHTTPDVFGVRVGGLPVPMLDDMSSPELWNQVGTVLDGERALGAAEAGLSDALYGLIGQATTGKSLLVALRRAVHNRRALTDRYWNDEVRASLPPAVTAGVRSWTELLAEHERATARLDELVAHRTAEQHLLLRKAVADPGFQHGLVLSSPVLYRQVRKWLARPDEAVPDHSLALRLAKYLARVTMKTSPFSTFTVSGLGVWREPDARSAPAPAPGLAVVTVAEINVWVVQQVVRQLSLRPVLAARMRLRLNPSAHLADGRWEFLGTGPEEPLRRLPAGAAVAACVAAVGEAGRVRADAAREIATRTGNGVAAADTYLGRLVELGLLEAERPFADQALDPLAALRDWLAGAGPDTAALVGEVDALAALVARYPTLPDAADRLRCGTAIEEVLRRVRDLAGPEQIQLPAKNSVIENALLAEPLAGPVRQDWEPVLRDLDTVRRCYAVLDPALPGRVALADTFAERVGTGAGMPLLTFHRTVQEWLREDPELPGLLSIATHGYASLLDHRLPRIRELAARRADLCALAAPVHADEDGVVRLDPARLADLADGWPRWMRAPDSVAFYGQPLDGPDARFVVNAVNSGHGRGRDRISRLLTQAGTEARAKTAAPDDAVIVADTCRHFGSNVGLRRSAVAAEIDYPEGHSERAAEHRIPLSDLLVRHDPARGLLVLWSRGRDTEVRPVHPNLIAELWLPPAIRLLLQVFGATSNLLIPGRRMFGDPSLAEVGGVLAEPRVTVGATTVSRRQWVFPASAVPVREKGASDRAHLLRLAGWLREHGIPRRCFVRALDPASVVGGSVWRIKSRKPLYVDFANLLLAGVFERAVAGDGQVLFLQEALPGPDGMPGYGDSGPRVTEFLIEINGGQDAGERQRPA</sequence>
<evidence type="ECO:0000313" key="2">
    <source>
        <dbReference type="EMBL" id="KUN20820.1"/>
    </source>
</evidence>
<keyword evidence="3" id="KW-1185">Reference proteome</keyword>
<comment type="caution">
    <text evidence="2">The sequence shown here is derived from an EMBL/GenBank/DDBJ whole genome shotgun (WGS) entry which is preliminary data.</text>
</comment>
<dbReference type="Proteomes" id="UP000053398">
    <property type="component" value="Unassembled WGS sequence"/>
</dbReference>
<dbReference type="EMBL" id="LMWP01000033">
    <property type="protein sequence ID" value="KUN20820.1"/>
    <property type="molecule type" value="Genomic_DNA"/>
</dbReference>
<protein>
    <submittedName>
        <fullName evidence="2">Lanthionine biosynthesis protein</fullName>
    </submittedName>
</protein>
<accession>A0A101PZZ1</accession>
<name>A0A101PZZ1_STRCK</name>
<organism evidence="2 3">
    <name type="scientific">Streptomyces corchorusii</name>
    <name type="common">Streptomyces chibaensis</name>
    <dbReference type="NCBI Taxonomy" id="1903"/>
    <lineage>
        <taxon>Bacteria</taxon>
        <taxon>Bacillati</taxon>
        <taxon>Actinomycetota</taxon>
        <taxon>Actinomycetes</taxon>
        <taxon>Kitasatosporales</taxon>
        <taxon>Streptomycetaceae</taxon>
        <taxon>Streptomyces</taxon>
    </lineage>
</organism>
<gene>
    <name evidence="2" type="ORF">AQJ11_28795</name>
</gene>
<dbReference type="AlphaFoldDB" id="A0A101PZZ1"/>
<evidence type="ECO:0000313" key="3">
    <source>
        <dbReference type="Proteomes" id="UP000053398"/>
    </source>
</evidence>